<feature type="compositionally biased region" description="Basic and acidic residues" evidence="5">
    <location>
        <begin position="1372"/>
        <end position="1387"/>
    </location>
</feature>
<feature type="region of interest" description="Disordered" evidence="5">
    <location>
        <begin position="995"/>
        <end position="1017"/>
    </location>
</feature>
<feature type="region of interest" description="Disordered" evidence="5">
    <location>
        <begin position="923"/>
        <end position="968"/>
    </location>
</feature>
<feature type="compositionally biased region" description="Basic and acidic residues" evidence="5">
    <location>
        <begin position="216"/>
        <end position="226"/>
    </location>
</feature>
<evidence type="ECO:0000256" key="5">
    <source>
        <dbReference type="SAM" id="MobiDB-lite"/>
    </source>
</evidence>
<feature type="region of interest" description="Disordered" evidence="5">
    <location>
        <begin position="1334"/>
        <end position="1485"/>
    </location>
</feature>
<feature type="compositionally biased region" description="Basic and acidic residues" evidence="5">
    <location>
        <begin position="865"/>
        <end position="893"/>
    </location>
</feature>
<feature type="compositionally biased region" description="Basic and acidic residues" evidence="5">
    <location>
        <begin position="1277"/>
        <end position="1288"/>
    </location>
</feature>
<evidence type="ECO:0000256" key="3">
    <source>
        <dbReference type="ARBA" id="ARBA00022705"/>
    </source>
</evidence>
<feature type="region of interest" description="Disordered" evidence="5">
    <location>
        <begin position="2402"/>
        <end position="2429"/>
    </location>
</feature>
<feature type="region of interest" description="Disordered" evidence="5">
    <location>
        <begin position="1097"/>
        <end position="1116"/>
    </location>
</feature>
<feature type="compositionally biased region" description="Basic and acidic residues" evidence="5">
    <location>
        <begin position="2611"/>
        <end position="2620"/>
    </location>
</feature>
<feature type="region of interest" description="Disordered" evidence="5">
    <location>
        <begin position="2611"/>
        <end position="2654"/>
    </location>
</feature>
<evidence type="ECO:0000313" key="7">
    <source>
        <dbReference type="Proteomes" id="UP001558652"/>
    </source>
</evidence>
<gene>
    <name evidence="6" type="ORF">AAG570_006139</name>
</gene>
<dbReference type="Gene3D" id="3.90.1030.20">
    <property type="entry name" value="DNA polymerase delta, p66 (Cdc27) subunit, wHTH domain"/>
    <property type="match status" value="1"/>
</dbReference>
<feature type="compositionally biased region" description="Low complexity" evidence="5">
    <location>
        <begin position="2550"/>
        <end position="2562"/>
    </location>
</feature>
<feature type="compositionally biased region" description="Low complexity" evidence="5">
    <location>
        <begin position="1572"/>
        <end position="1584"/>
    </location>
</feature>
<feature type="compositionally biased region" description="Low complexity" evidence="5">
    <location>
        <begin position="448"/>
        <end position="457"/>
    </location>
</feature>
<feature type="region of interest" description="Disordered" evidence="5">
    <location>
        <begin position="2550"/>
        <end position="2599"/>
    </location>
</feature>
<dbReference type="InterPro" id="IPR041913">
    <property type="entry name" value="POLD3_sf"/>
</dbReference>
<dbReference type="GO" id="GO:0006260">
    <property type="term" value="P:DNA replication"/>
    <property type="evidence" value="ECO:0007669"/>
    <property type="project" value="UniProtKB-KW"/>
</dbReference>
<feature type="region of interest" description="Disordered" evidence="5">
    <location>
        <begin position="213"/>
        <end position="496"/>
    </location>
</feature>
<dbReference type="PANTHER" id="PTHR17598:SF13">
    <property type="entry name" value="DNA POLYMERASE DELTA SUBUNIT 3"/>
    <property type="match status" value="1"/>
</dbReference>
<organism evidence="6 7">
    <name type="scientific">Ranatra chinensis</name>
    <dbReference type="NCBI Taxonomy" id="642074"/>
    <lineage>
        <taxon>Eukaryota</taxon>
        <taxon>Metazoa</taxon>
        <taxon>Ecdysozoa</taxon>
        <taxon>Arthropoda</taxon>
        <taxon>Hexapoda</taxon>
        <taxon>Insecta</taxon>
        <taxon>Pterygota</taxon>
        <taxon>Neoptera</taxon>
        <taxon>Paraneoptera</taxon>
        <taxon>Hemiptera</taxon>
        <taxon>Heteroptera</taxon>
        <taxon>Panheteroptera</taxon>
        <taxon>Nepomorpha</taxon>
        <taxon>Nepidae</taxon>
        <taxon>Ranatrinae</taxon>
        <taxon>Ranatra</taxon>
    </lineage>
</organism>
<feature type="compositionally biased region" description="Basic and acidic residues" evidence="5">
    <location>
        <begin position="272"/>
        <end position="286"/>
    </location>
</feature>
<sequence length="3039" mass="335351">MEVGDSSLIKQLEDLVLTEDRIVTCKWLSNRLNIHGNTAKQLLYALSRKLDNLSVTYLVSGCLRDGKEQRVTLVGDRDLDRTKGMMEVTSEHVFSVQRRIGKPEVSALYLAHTTADPKSTKRVYVLVSGVPDGVVVRMLFTVPKDRVRFPKSSVLVESQIDLRNLKCLVCKTVSVKLNLERCPCSLSPYSAGESLSCTTILLQSLTAEDGFQTQETTERGDQEHDPQGAAVEGNDTKLPVKRPREPPISLDMEVARKDVPPLATGGFIPNRAKTEKPPAAVHKDKTAATNNQKSSGKAAEATKKDEPTEEKKSETKSASVKSEKLKSPPGTLANGKTSPKKAEKKNTKKGAPVKDSQAIGAFFNRQASLASKRPPKVKEDTKVEEKENDSGKGVDKSPEASLSVSKAANGTPKTYGKKRAETKVSKKRKKSKDSDKGRKKLKRIVLASDSESSNGEGSDIGEESPLREDSPEPVAKVESDDEVIPPTPVEHGKKRVRVEVNRTYEEDGFILTKKEYVFKSEDEDTGEAKENTGNAEEEKRKEESAKKPAPLIPSAPVASRVSPVKNKQSPRHTPTWANMFTFQMPNIAKVEGELVTLEDFSGEENAWSDQVRAEGFRKRVPEDTSRDIMWKHAEKITASSQGPGSGARVKGADLDSDSRTKGSSREFKGSADHNRAFRATRQGTAREDARNFPSKEADGKEKEAQKKPYQPRFKIVAGRIVPVDIVNEEGTPVPQPSSSRMDGSTSAAPHPKKCGPKLDSQPARQHRNGRVSPKNGKNVSARDKKVEETQCRNKDVQDRLKSIEERKAPSYMQEGTPVPQPSSSRMDSSTSAAPHPKKYGPKLDSQPARQHRNGRVSPKNGKNLPARDIKVEETQCRNKGLQERLKRVEERKPPSNTKARIMKSLTSTSTRLKEMQWKSKFLKEWVRTKERKPRSNTNETKVPDTSQNDDFEFTSQNDDSEDTSEEDCVSTVDKFNAAMRAKRLEKYKYHRGLYSRDSREKGSEPNCSSREPQARPVAERLAGATGGILDSRAVWRLWDLVGKDCPFRETKVPDTSQSHPVEREMLYNFDNMTEEELRAVFGSSNDELNTATCAKEPEKETIVPDTSQSDPIEKRDDDSCEKLMKDWFDSTYPLYCDYQRNKLLNKAIRKAAKGITTKPGTLQSDGSTSSWDEEPYVREPTCVGGRRSQNDTCDQSIASNDCPEASMEVVAMAATAAPNTSVGLLSFSNCPSNGEGKRPSHIYDIFPGFYLPMATTPSYGNLSYNYGTRDQSSASNDHPEASVKENKIQETATPIKKGIRKLNTKTVEDMKAWLMGIPKDSAIFTLFEGIPEMCETTEPGTSHRDGPSTPRNKGPHVSEPTCVGGRRSQNGTRERSSASNDRPEASVKKHGSRKRREGALVTKSSSGKSSDKKPSKPVCGSKSPDHYDPNGFNRDDYDPDGYKRGGYDPNGGNDYNRDGYDPYGGNAYNRNDYDPNGGNDYNRDGYDPYGGNDCNRNDYGPYGGNNYDCDSYDPDGGNDYNPNGYDPDGGNDYNPNGYDPHGGNDYNRDGYDPDGGNDYNRDGYDPYCGNAYNRNDYDPNGGNDYNRDGYDPYGGNDCNRNDYGPYGGNNYDCDSYDPDGGNDYIPNGYDPDGGNDYNPNDYGPYGGNNYDCDSYDPDGGNDYNPNGYDPDGGNDYNPNGYDPHGGNDYNRDGYDPDGGNDYNPDGFSCDSYVPGGRSDQISIEVLLSAEELEGERQSSWTYNHKRMENCKHLLFYQNKKQETTEIATGKRESTGVDNTLARYDPDGFGCNSYVPGGRCAQVEVKVATGKRESTGVDNTLARYDPDVGNDYDPDGFGCNSYYPGRRYAEVEVKVATGKRESTGVDNTLARYDPDVGNDYDPDGFGCNSYYPGGRYAEVEVKVATGKRESTGVDNTLARYDPDVGNDYDPDGFGCNSYVPGGRCAQVEVKVATGKRESTGVDNTLARYDPDVGNDYDPDGFDCNSYVPGGRCAQVDLMVATRNGGSTGVKVETISSTVNSVPPSRTDKVLIAEIECPRKEKEHEGEATVANCSPEFEADGASHNDNALARYNPDVGNDHDPNGFNHNDYGLGHYNADVGNDYDSDGFNHNDYGLGHYNADFGNGYDSDGFGCNSYVPGGRCAQVDLMVATRNGGSTGVKVETISSTVNSVPPSRTDKVLIAEIECPRKEKEHEGEATVANCSPEYEADGANHNDNALARYNPDVGNDHDPDGFNHNDYGLGQYDPDVGNDYDSDGFGCNSYVPGGRCAQASVAGVRCAESSGVDRIMTKGGSKVSLLMLEASSGVSTTCVRVNVVCRNAVCRFLSVGTQNTDSLKVGVKIAPRKHRRTGVKVKTISQTVNSLPSSRTDKVLIGEIECPRKEKEHEGESMVANCSPEYERKTSLEPLDSQNDGSHMKIIPNTSPPPVPQCRKEEKLRNSENSILPYVITMFDEFEGRYQCWAEQVQERISKTQGKTLPAHLDSQNGGGSSALPHHMKISAPPAPQCRKVEEFQNSDNSVLSSIITAVDEFEARYQCWTEQVRDRTRLSNAQTQTEIIQQQTSEAEQIDCQPSASGPNNVSTGFEDKPIVPTVNGVCPTSRTDEQDLFSEDQSLRKEKQHDGGATEAYGSPKYEGRNLPEPSNPQYGDSSSAPPDQMKFSEEELPQSVRNLLDIIRARYNKVLLERVRNMIVPLLNIQGTTSLEPSYTKNDGSSSSFPDHMNFREEELQTSGNRISKYINKALGGCISCYNYCKKLWERFREMIPLFNAQGTNSLEPSNRQYGGSRSATPDHIKFSEEEQPSKNRILMNIIKAFDDCNANYGYRKELLNKLQEIVPPLNIQSTTVDQETSEANASTTPECQKQCAGEDVELTSMDEEGSMNGTPNACSTEVRKVPPNHVAFGEVEERAIKEIDEEIERRLSQGEGKNNSREAEIKNEDRLVETTVEGLKPAPTLANIWDKRPLEGWDKTESLLVTWIPPEDVSCSMSAKTRHTGAQCADITSSSKPENLRLCSYGRGSPWEKVQRVMPNGRVSLDMFGNIHP</sequence>
<name>A0ABD0YKT6_9HEMI</name>
<feature type="compositionally biased region" description="Basic and acidic residues" evidence="5">
    <location>
        <begin position="376"/>
        <end position="398"/>
    </location>
</feature>
<feature type="region of interest" description="Disordered" evidence="5">
    <location>
        <begin position="520"/>
        <end position="575"/>
    </location>
</feature>
<evidence type="ECO:0000256" key="1">
    <source>
        <dbReference type="ARBA" id="ARBA00004123"/>
    </source>
</evidence>
<feature type="compositionally biased region" description="Basic and acidic residues" evidence="5">
    <location>
        <begin position="300"/>
        <end position="326"/>
    </location>
</feature>
<feature type="compositionally biased region" description="Low complexity" evidence="5">
    <location>
        <begin position="822"/>
        <end position="831"/>
    </location>
</feature>
<comment type="subcellular location">
    <subcellularLocation>
        <location evidence="1">Nucleus</location>
    </subcellularLocation>
</comment>
<feature type="region of interest" description="Disordered" evidence="5">
    <location>
        <begin position="1269"/>
        <end position="1289"/>
    </location>
</feature>
<feature type="region of interest" description="Disordered" evidence="5">
    <location>
        <begin position="1505"/>
        <end position="1589"/>
    </location>
</feature>
<keyword evidence="4" id="KW-0539">Nucleus</keyword>
<feature type="region of interest" description="Disordered" evidence="5">
    <location>
        <begin position="634"/>
        <end position="911"/>
    </location>
</feature>
<dbReference type="PANTHER" id="PTHR17598">
    <property type="entry name" value="DNA POLYMERASE DELTA SUBUNIT 3"/>
    <property type="match status" value="1"/>
</dbReference>
<evidence type="ECO:0000256" key="4">
    <source>
        <dbReference type="ARBA" id="ARBA00023242"/>
    </source>
</evidence>
<feature type="compositionally biased region" description="Polar residues" evidence="5">
    <location>
        <begin position="565"/>
        <end position="575"/>
    </location>
</feature>
<feature type="compositionally biased region" description="Low complexity" evidence="5">
    <location>
        <begin position="1461"/>
        <end position="1480"/>
    </location>
</feature>
<evidence type="ECO:0000256" key="2">
    <source>
        <dbReference type="ARBA" id="ARBA00017589"/>
    </source>
</evidence>
<feature type="compositionally biased region" description="Polar residues" evidence="5">
    <location>
        <begin position="400"/>
        <end position="412"/>
    </location>
</feature>
<protein>
    <recommendedName>
        <fullName evidence="2">DNA polymerase delta subunit 3</fullName>
    </recommendedName>
</protein>
<comment type="caution">
    <text evidence="6">The sequence shown here is derived from an EMBL/GenBank/DDBJ whole genome shotgun (WGS) entry which is preliminary data.</text>
</comment>
<feature type="compositionally biased region" description="Acidic residues" evidence="5">
    <location>
        <begin position="947"/>
        <end position="968"/>
    </location>
</feature>
<feature type="compositionally biased region" description="Basic and acidic residues" evidence="5">
    <location>
        <begin position="650"/>
        <end position="675"/>
    </location>
</feature>
<dbReference type="Proteomes" id="UP001558652">
    <property type="component" value="Unassembled WGS sequence"/>
</dbReference>
<dbReference type="GO" id="GO:0031981">
    <property type="term" value="C:nuclear lumen"/>
    <property type="evidence" value="ECO:0007669"/>
    <property type="project" value="UniProtKB-ARBA"/>
</dbReference>
<feature type="compositionally biased region" description="Basic and acidic residues" evidence="5">
    <location>
        <begin position="520"/>
        <end position="546"/>
    </location>
</feature>
<evidence type="ECO:0000313" key="6">
    <source>
        <dbReference type="EMBL" id="KAL1115850.1"/>
    </source>
</evidence>
<dbReference type="InterPro" id="IPR019038">
    <property type="entry name" value="POLD3"/>
</dbReference>
<accession>A0ABD0YKT6</accession>
<feature type="region of interest" description="Disordered" evidence="5">
    <location>
        <begin position="1609"/>
        <end position="1701"/>
    </location>
</feature>
<feature type="compositionally biased region" description="Polar residues" evidence="5">
    <location>
        <begin position="935"/>
        <end position="946"/>
    </location>
</feature>
<feature type="compositionally biased region" description="Polar residues" evidence="5">
    <location>
        <begin position="894"/>
        <end position="910"/>
    </location>
</feature>
<feature type="compositionally biased region" description="Polar residues" evidence="5">
    <location>
        <begin position="736"/>
        <end position="747"/>
    </location>
</feature>
<feature type="compositionally biased region" description="Basic and acidic residues" evidence="5">
    <location>
        <begin position="1423"/>
        <end position="1446"/>
    </location>
</feature>
<reference evidence="6 7" key="1">
    <citation type="submission" date="2024-07" db="EMBL/GenBank/DDBJ databases">
        <title>Chromosome-level genome assembly of the water stick insect Ranatra chinensis (Heteroptera: Nepidae).</title>
        <authorList>
            <person name="Liu X."/>
        </authorList>
    </citation>
    <scope>NUCLEOTIDE SEQUENCE [LARGE SCALE GENOMIC DNA]</scope>
    <source>
        <strain evidence="6">Cailab_2021Rc</strain>
        <tissue evidence="6">Muscle</tissue>
    </source>
</reference>
<dbReference type="Pfam" id="PF09507">
    <property type="entry name" value="CDC27"/>
    <property type="match status" value="2"/>
</dbReference>
<feature type="compositionally biased region" description="Basic and acidic residues" evidence="5">
    <location>
        <begin position="464"/>
        <end position="478"/>
    </location>
</feature>
<proteinExistence type="predicted"/>
<keyword evidence="3" id="KW-0235">DNA replication</keyword>
<feature type="compositionally biased region" description="Low complexity" evidence="5">
    <location>
        <begin position="1626"/>
        <end position="1651"/>
    </location>
</feature>
<feature type="compositionally biased region" description="Basic residues" evidence="5">
    <location>
        <begin position="425"/>
        <end position="443"/>
    </location>
</feature>
<feature type="compositionally biased region" description="Polar residues" evidence="5">
    <location>
        <begin position="2640"/>
        <end position="2650"/>
    </location>
</feature>
<feature type="compositionally biased region" description="Basic and acidic residues" evidence="5">
    <location>
        <begin position="780"/>
        <end position="808"/>
    </location>
</feature>
<feature type="compositionally biased region" description="Polar residues" evidence="5">
    <location>
        <begin position="2567"/>
        <end position="2579"/>
    </location>
</feature>
<dbReference type="EMBL" id="JBFDAA010000019">
    <property type="protein sequence ID" value="KAL1115850.1"/>
    <property type="molecule type" value="Genomic_DNA"/>
</dbReference>
<feature type="compositionally biased region" description="Basic and acidic residues" evidence="5">
    <location>
        <begin position="684"/>
        <end position="706"/>
    </location>
</feature>
<keyword evidence="7" id="KW-1185">Reference proteome</keyword>